<dbReference type="PANTHER" id="PTHR16943">
    <property type="entry name" value="2-METHYLCITRATE DEHYDRATASE-RELATED"/>
    <property type="match status" value="1"/>
</dbReference>
<dbReference type="InterPro" id="IPR042188">
    <property type="entry name" value="MmgE/PrpD_sf_2"/>
</dbReference>
<evidence type="ECO:0000256" key="1">
    <source>
        <dbReference type="ARBA" id="ARBA00006174"/>
    </source>
</evidence>
<gene>
    <name evidence="4" type="ORF">D3273_17440</name>
</gene>
<dbReference type="Gene3D" id="1.10.4100.10">
    <property type="entry name" value="2-methylcitrate dehydratase PrpD"/>
    <property type="match status" value="1"/>
</dbReference>
<comment type="caution">
    <text evidence="4">The sequence shown here is derived from an EMBL/GenBank/DDBJ whole genome shotgun (WGS) entry which is preliminary data.</text>
</comment>
<keyword evidence="5" id="KW-1185">Reference proteome</keyword>
<organism evidence="4 5">
    <name type="scientific">Lichenibacterium minor</name>
    <dbReference type="NCBI Taxonomy" id="2316528"/>
    <lineage>
        <taxon>Bacteria</taxon>
        <taxon>Pseudomonadati</taxon>
        <taxon>Pseudomonadota</taxon>
        <taxon>Alphaproteobacteria</taxon>
        <taxon>Hyphomicrobiales</taxon>
        <taxon>Lichenihabitantaceae</taxon>
        <taxon>Lichenibacterium</taxon>
    </lineage>
</organism>
<feature type="domain" description="MmgE/PrpD N-terminal" evidence="2">
    <location>
        <begin position="8"/>
        <end position="240"/>
    </location>
</feature>
<dbReference type="Gene3D" id="3.30.1330.120">
    <property type="entry name" value="2-methylcitrate dehydratase PrpD"/>
    <property type="match status" value="1"/>
</dbReference>
<evidence type="ECO:0000313" key="4">
    <source>
        <dbReference type="EMBL" id="RYC30636.1"/>
    </source>
</evidence>
<accession>A0A4Q2U6W2</accession>
<name>A0A4Q2U6W2_9HYPH</name>
<evidence type="ECO:0000259" key="2">
    <source>
        <dbReference type="Pfam" id="PF03972"/>
    </source>
</evidence>
<proteinExistence type="inferred from homology"/>
<reference evidence="4 5" key="2">
    <citation type="submission" date="2019-02" db="EMBL/GenBank/DDBJ databases">
        <title>'Lichenibacterium ramalinii' gen. nov. sp. nov., 'Lichenibacterium minor' gen. nov. sp. nov.</title>
        <authorList>
            <person name="Pankratov T."/>
        </authorList>
    </citation>
    <scope>NUCLEOTIDE SEQUENCE [LARGE SCALE GENOMIC DNA]</scope>
    <source>
        <strain evidence="4 5">RmlP026</strain>
    </source>
</reference>
<dbReference type="EMBL" id="QYBB01000022">
    <property type="protein sequence ID" value="RYC30636.1"/>
    <property type="molecule type" value="Genomic_DNA"/>
</dbReference>
<dbReference type="AlphaFoldDB" id="A0A4Q2U6W2"/>
<feature type="domain" description="MmgE/PrpD C-terminal" evidence="3">
    <location>
        <begin position="264"/>
        <end position="433"/>
    </location>
</feature>
<reference evidence="4 5" key="1">
    <citation type="submission" date="2018-12" db="EMBL/GenBank/DDBJ databases">
        <authorList>
            <person name="Grouzdev D.S."/>
            <person name="Krutkina M.S."/>
        </authorList>
    </citation>
    <scope>NUCLEOTIDE SEQUENCE [LARGE SCALE GENOMIC DNA]</scope>
    <source>
        <strain evidence="4 5">RmlP026</strain>
    </source>
</reference>
<dbReference type="RefSeq" id="WP_129228175.1">
    <property type="nucleotide sequence ID" value="NZ_QYBB01000022.1"/>
</dbReference>
<comment type="similarity">
    <text evidence="1">Belongs to the PrpD family.</text>
</comment>
<sequence length="457" mass="48580">MPDSYTVEHIARFAHRADGIAMPAEARDRLKRSLLDALGCAIGALGAGPVRAVRALVEDLGGAPLCTLIGGGRSSPDRAGLYNGCLVRYLDFMDNTARQGEVCHPADNTSAVLAAAEHADASGADFLTALAVSYQVQTRLLELPTMRAGVNYTTPLAFSVAAGAGRVLGLDEGRLAHALALAGVGAVSLATIQAEPVSNWKGLSSGEAAGRALHNTYLARNGITGTLGVFDGPLGLFQLVDARLDTDWEREKLDIGLQVSIKRHNAEFQSQTSVDLAIELRDAHALAGAAIERVIVEVADGAYEVLGGGKYGPKLDCRIKEQADHNLLYLVAVALLDGEVWPGQFAPERILRDDVQALLRKVVVGPDSSFTRRIPGEMPVRMTVQLADGRAITGEKTDYEGFHTRPLSWDQVRGKFDRLTTGKLDPALGRDIADAAQGIDSLAVRELTALLARVPAD</sequence>
<dbReference type="Proteomes" id="UP000290759">
    <property type="component" value="Unassembled WGS sequence"/>
</dbReference>
<dbReference type="Pfam" id="PF19305">
    <property type="entry name" value="MmgE_PrpD_C"/>
    <property type="match status" value="1"/>
</dbReference>
<dbReference type="SUPFAM" id="SSF103378">
    <property type="entry name" value="2-methylcitrate dehydratase PrpD"/>
    <property type="match status" value="1"/>
</dbReference>
<evidence type="ECO:0000313" key="5">
    <source>
        <dbReference type="Proteomes" id="UP000290759"/>
    </source>
</evidence>
<dbReference type="OrthoDB" id="9797528at2"/>
<dbReference type="Pfam" id="PF03972">
    <property type="entry name" value="MmgE_PrpD_N"/>
    <property type="match status" value="1"/>
</dbReference>
<dbReference type="InterPro" id="IPR045336">
    <property type="entry name" value="MmgE_PrpD_N"/>
</dbReference>
<protein>
    <submittedName>
        <fullName evidence="4">MmgE/PrpD family protein</fullName>
    </submittedName>
</protein>
<dbReference type="InterPro" id="IPR005656">
    <property type="entry name" value="MmgE_PrpD"/>
</dbReference>
<dbReference type="InterPro" id="IPR042183">
    <property type="entry name" value="MmgE/PrpD_sf_1"/>
</dbReference>
<dbReference type="InterPro" id="IPR036148">
    <property type="entry name" value="MmgE/PrpD_sf"/>
</dbReference>
<dbReference type="InterPro" id="IPR045337">
    <property type="entry name" value="MmgE_PrpD_C"/>
</dbReference>
<dbReference type="PANTHER" id="PTHR16943:SF8">
    <property type="entry name" value="2-METHYLCITRATE DEHYDRATASE"/>
    <property type="match status" value="1"/>
</dbReference>
<dbReference type="GO" id="GO:0016829">
    <property type="term" value="F:lyase activity"/>
    <property type="evidence" value="ECO:0007669"/>
    <property type="project" value="InterPro"/>
</dbReference>
<evidence type="ECO:0000259" key="3">
    <source>
        <dbReference type="Pfam" id="PF19305"/>
    </source>
</evidence>